<proteinExistence type="predicted"/>
<reference evidence="2 3" key="1">
    <citation type="submission" date="2019-06" db="EMBL/GenBank/DDBJ databases">
        <title>Sequencing the genomes of 1000 actinobacteria strains.</title>
        <authorList>
            <person name="Klenk H.-P."/>
        </authorList>
    </citation>
    <scope>NUCLEOTIDE SEQUENCE [LARGE SCALE GENOMIC DNA]</scope>
    <source>
        <strain evidence="2 3">DSM 43186</strain>
    </source>
</reference>
<accession>A0A543IYS6</accession>
<protein>
    <submittedName>
        <fullName evidence="2">Uncharacterized protein</fullName>
    </submittedName>
</protein>
<feature type="region of interest" description="Disordered" evidence="1">
    <location>
        <begin position="55"/>
        <end position="81"/>
    </location>
</feature>
<evidence type="ECO:0000313" key="3">
    <source>
        <dbReference type="Proteomes" id="UP000319213"/>
    </source>
</evidence>
<dbReference type="AlphaFoldDB" id="A0A543IYS6"/>
<name>A0A543IYS6_9ACTN</name>
<keyword evidence="3" id="KW-1185">Reference proteome</keyword>
<evidence type="ECO:0000256" key="1">
    <source>
        <dbReference type="SAM" id="MobiDB-lite"/>
    </source>
</evidence>
<comment type="caution">
    <text evidence="2">The sequence shown here is derived from an EMBL/GenBank/DDBJ whole genome shotgun (WGS) entry which is preliminary data.</text>
</comment>
<gene>
    <name evidence="2" type="ORF">FHX40_2441</name>
</gene>
<organism evidence="2 3">
    <name type="scientific">Thermopolyspora flexuosa</name>
    <dbReference type="NCBI Taxonomy" id="103836"/>
    <lineage>
        <taxon>Bacteria</taxon>
        <taxon>Bacillati</taxon>
        <taxon>Actinomycetota</taxon>
        <taxon>Actinomycetes</taxon>
        <taxon>Streptosporangiales</taxon>
        <taxon>Streptosporangiaceae</taxon>
        <taxon>Thermopolyspora</taxon>
    </lineage>
</organism>
<evidence type="ECO:0000313" key="2">
    <source>
        <dbReference type="EMBL" id="TQM75723.1"/>
    </source>
</evidence>
<feature type="compositionally biased region" description="Basic and acidic residues" evidence="1">
    <location>
        <begin position="55"/>
        <end position="71"/>
    </location>
</feature>
<dbReference type="Proteomes" id="UP000319213">
    <property type="component" value="Unassembled WGS sequence"/>
</dbReference>
<sequence length="81" mass="8565">MTVRLPRDATLAAAARKLGLSEDDVDAGYGLVPLDPATGLYGVRVSDEAARRVRPEALTEEGEGVHADPRIEPFGPPRPGT</sequence>
<dbReference type="EMBL" id="VFPQ01000001">
    <property type="protein sequence ID" value="TQM75723.1"/>
    <property type="molecule type" value="Genomic_DNA"/>
</dbReference>